<sequence>MSTRNTGNTRTTRSGSAPDPAGPDLTATDPTAFDLTAFTLSASDLSGAAWRKSSHSNGATNCVEVARLSDGSVGVRHSRRPDGAVIVYSRSEWAAFLAGVKAEEFEVDSA</sequence>
<dbReference type="EMBL" id="BAAAQN010000091">
    <property type="protein sequence ID" value="GAA2063400.1"/>
    <property type="molecule type" value="Genomic_DNA"/>
</dbReference>
<organism evidence="3 4">
    <name type="scientific">Catenulispora yoronensis</name>
    <dbReference type="NCBI Taxonomy" id="450799"/>
    <lineage>
        <taxon>Bacteria</taxon>
        <taxon>Bacillati</taxon>
        <taxon>Actinomycetota</taxon>
        <taxon>Actinomycetes</taxon>
        <taxon>Catenulisporales</taxon>
        <taxon>Catenulisporaceae</taxon>
        <taxon>Catenulispora</taxon>
    </lineage>
</organism>
<dbReference type="RefSeq" id="WP_344671751.1">
    <property type="nucleotide sequence ID" value="NZ_BAAAQN010000091.1"/>
</dbReference>
<keyword evidence="4" id="KW-1185">Reference proteome</keyword>
<evidence type="ECO:0000259" key="2">
    <source>
        <dbReference type="Pfam" id="PF04149"/>
    </source>
</evidence>
<protein>
    <recommendedName>
        <fullName evidence="2">DUF397 domain-containing protein</fullName>
    </recommendedName>
</protein>
<accession>A0ABN2VJD9</accession>
<feature type="region of interest" description="Disordered" evidence="1">
    <location>
        <begin position="1"/>
        <end position="28"/>
    </location>
</feature>
<dbReference type="InterPro" id="IPR007278">
    <property type="entry name" value="DUF397"/>
</dbReference>
<name>A0ABN2VJD9_9ACTN</name>
<evidence type="ECO:0000313" key="4">
    <source>
        <dbReference type="Proteomes" id="UP001500751"/>
    </source>
</evidence>
<dbReference type="Pfam" id="PF04149">
    <property type="entry name" value="DUF397"/>
    <property type="match status" value="1"/>
</dbReference>
<gene>
    <name evidence="3" type="ORF">GCM10009839_88370</name>
</gene>
<feature type="compositionally biased region" description="Low complexity" evidence="1">
    <location>
        <begin position="1"/>
        <end position="16"/>
    </location>
</feature>
<dbReference type="Proteomes" id="UP001500751">
    <property type="component" value="Unassembled WGS sequence"/>
</dbReference>
<comment type="caution">
    <text evidence="3">The sequence shown here is derived from an EMBL/GenBank/DDBJ whole genome shotgun (WGS) entry which is preliminary data.</text>
</comment>
<proteinExistence type="predicted"/>
<evidence type="ECO:0000256" key="1">
    <source>
        <dbReference type="SAM" id="MobiDB-lite"/>
    </source>
</evidence>
<reference evidence="3 4" key="1">
    <citation type="journal article" date="2019" name="Int. J. Syst. Evol. Microbiol.">
        <title>The Global Catalogue of Microorganisms (GCM) 10K type strain sequencing project: providing services to taxonomists for standard genome sequencing and annotation.</title>
        <authorList>
            <consortium name="The Broad Institute Genomics Platform"/>
            <consortium name="The Broad Institute Genome Sequencing Center for Infectious Disease"/>
            <person name="Wu L."/>
            <person name="Ma J."/>
        </authorList>
    </citation>
    <scope>NUCLEOTIDE SEQUENCE [LARGE SCALE GENOMIC DNA]</scope>
    <source>
        <strain evidence="3 4">JCM 16014</strain>
    </source>
</reference>
<evidence type="ECO:0000313" key="3">
    <source>
        <dbReference type="EMBL" id="GAA2063400.1"/>
    </source>
</evidence>
<feature type="domain" description="DUF397" evidence="2">
    <location>
        <begin position="48"/>
        <end position="101"/>
    </location>
</feature>